<dbReference type="InterPro" id="IPR024361">
    <property type="entry name" value="BACON"/>
</dbReference>
<comment type="caution">
    <text evidence="3">The sequence shown here is derived from an EMBL/GenBank/DDBJ whole genome shotgun (WGS) entry which is preliminary data.</text>
</comment>
<proteinExistence type="predicted"/>
<keyword evidence="1" id="KW-0732">Signal</keyword>
<dbReference type="EMBL" id="DXCC01000027">
    <property type="protein sequence ID" value="HIZ15677.1"/>
    <property type="molecule type" value="Genomic_DNA"/>
</dbReference>
<reference evidence="3" key="1">
    <citation type="journal article" date="2021" name="PeerJ">
        <title>Extensive microbial diversity within the chicken gut microbiome revealed by metagenomics and culture.</title>
        <authorList>
            <person name="Gilroy R."/>
            <person name="Ravi A."/>
            <person name="Getino M."/>
            <person name="Pursley I."/>
            <person name="Horton D.L."/>
            <person name="Alikhan N.F."/>
            <person name="Baker D."/>
            <person name="Gharbi K."/>
            <person name="Hall N."/>
            <person name="Watson M."/>
            <person name="Adriaenssens E.M."/>
            <person name="Foster-Nyarko E."/>
            <person name="Jarju S."/>
            <person name="Secka A."/>
            <person name="Antonio M."/>
            <person name="Oren A."/>
            <person name="Chaudhuri R.R."/>
            <person name="La Ragione R."/>
            <person name="Hildebrand F."/>
            <person name="Pallen M.J."/>
        </authorList>
    </citation>
    <scope>NUCLEOTIDE SEQUENCE</scope>
    <source>
        <strain evidence="3">ChiHjej11B10-19426</strain>
    </source>
</reference>
<accession>A0A9D2IMI4</accession>
<dbReference type="SUPFAM" id="SSF50974">
    <property type="entry name" value="Nitrous oxide reductase, N-terminal domain"/>
    <property type="match status" value="1"/>
</dbReference>
<evidence type="ECO:0000313" key="4">
    <source>
        <dbReference type="Proteomes" id="UP000824014"/>
    </source>
</evidence>
<name>A0A9D2IMI4_9BACT</name>
<dbReference type="CDD" id="cd14948">
    <property type="entry name" value="BACON"/>
    <property type="match status" value="1"/>
</dbReference>
<feature type="domain" description="BACON" evidence="2">
    <location>
        <begin position="58"/>
        <end position="109"/>
    </location>
</feature>
<dbReference type="Pfam" id="PF13004">
    <property type="entry name" value="BACON"/>
    <property type="match status" value="1"/>
</dbReference>
<dbReference type="InterPro" id="IPR013783">
    <property type="entry name" value="Ig-like_fold"/>
</dbReference>
<feature type="signal peptide" evidence="1">
    <location>
        <begin position="1"/>
        <end position="21"/>
    </location>
</feature>
<evidence type="ECO:0000256" key="1">
    <source>
        <dbReference type="SAM" id="SignalP"/>
    </source>
</evidence>
<dbReference type="PROSITE" id="PS51257">
    <property type="entry name" value="PROKAR_LIPOPROTEIN"/>
    <property type="match status" value="1"/>
</dbReference>
<organism evidence="3 4">
    <name type="scientific">Candidatus Tidjanibacter faecipullorum</name>
    <dbReference type="NCBI Taxonomy" id="2838766"/>
    <lineage>
        <taxon>Bacteria</taxon>
        <taxon>Pseudomonadati</taxon>
        <taxon>Bacteroidota</taxon>
        <taxon>Bacteroidia</taxon>
        <taxon>Bacteroidales</taxon>
        <taxon>Rikenellaceae</taxon>
        <taxon>Tidjanibacter</taxon>
    </lineage>
</organism>
<protein>
    <submittedName>
        <fullName evidence="3">BACON domain-containing protein</fullName>
    </submittedName>
</protein>
<dbReference type="InterPro" id="IPR011045">
    <property type="entry name" value="N2O_reductase_N"/>
</dbReference>
<dbReference type="Gene3D" id="2.60.40.10">
    <property type="entry name" value="Immunoglobulins"/>
    <property type="match status" value="1"/>
</dbReference>
<reference evidence="3" key="2">
    <citation type="submission" date="2021-04" db="EMBL/GenBank/DDBJ databases">
        <authorList>
            <person name="Gilroy R."/>
        </authorList>
    </citation>
    <scope>NUCLEOTIDE SEQUENCE</scope>
    <source>
        <strain evidence="3">ChiHjej11B10-19426</strain>
    </source>
</reference>
<evidence type="ECO:0000313" key="3">
    <source>
        <dbReference type="EMBL" id="HIZ15677.1"/>
    </source>
</evidence>
<evidence type="ECO:0000259" key="2">
    <source>
        <dbReference type="Pfam" id="PF13004"/>
    </source>
</evidence>
<dbReference type="Proteomes" id="UP000824014">
    <property type="component" value="Unassembled WGS sequence"/>
</dbReference>
<gene>
    <name evidence="3" type="ORF">H9816_07200</name>
</gene>
<sequence>MKNLYASLKAIVCLAALTALGCTQPAENSWLQLDRAEATLPSTGETSLTINVDASSSNWTVTPEASWVTVSEQTANTVVLTAGENDNIERSTQVVFSLGDTKTALTIHQLERAGLPSHFRKFDEYHDAVISPSGTYITAMRGGSQNGTYVYDVYLVEVATDARTYVGTYAYELSAPFCVTDDGSMMFYANAWVNTAVMEPDGTDLILSYPELGLGTPRISCVSTDGRIWGGYFDGSADGAVPYRFVDGVPTDRLEVPDTNFRGAPRKKGDTAGFQLRGGSADGSMFYGTSWDNFDYGMCYWDKQGKFHWVGGDRHKTSTHETVDKYGNPKTVYCVDWGVQCQAELYKMSPNGKYIGCMIYQETFDEAQGAALGSTTGCAVYDTETDELIMMPSGATVMSITNSGLAVIADSAPIGSTTIYDLNTGAVLGDSADWVLENFGIDISNTGCFVTGIFGENDDVVFGNYLPDADMMVYNFWYAAKNK</sequence>
<feature type="chain" id="PRO_5039182507" evidence="1">
    <location>
        <begin position="22"/>
        <end position="483"/>
    </location>
</feature>
<dbReference type="AlphaFoldDB" id="A0A9D2IMI4"/>